<keyword evidence="6" id="KW-1185">Reference proteome</keyword>
<keyword evidence="3" id="KW-1133">Transmembrane helix</keyword>
<sequence length="229" mass="24247">MTLFDAPQADLGAVSAGSVPATGSNTGIWMVTFADLVLLLFAFFVMLFSMTTLEPVTLERFRLGVLSTRAEAPVAIETRPARVEANIATIAPPRAAATEYLAVVLRDGLARIPALEQVEILQAGDEILVRPPPALWSHGPLSDLALLLDRLDNRVMIVATVPATEIALSRAPARDGAAWQAALDRASAAADALRGAGFARALDVRIRPAPPTDGSMDLYVLVLGERKGS</sequence>
<dbReference type="OrthoDB" id="10018900at2"/>
<evidence type="ECO:0000256" key="3">
    <source>
        <dbReference type="SAM" id="Phobius"/>
    </source>
</evidence>
<evidence type="ECO:0000313" key="6">
    <source>
        <dbReference type="Proteomes" id="UP000321567"/>
    </source>
</evidence>
<reference evidence="5 6" key="1">
    <citation type="submission" date="2019-07" db="EMBL/GenBank/DDBJ databases">
        <title>Whole genome shotgun sequence of Rhodospirillum oryzae NBRC 107573.</title>
        <authorList>
            <person name="Hosoyama A."/>
            <person name="Uohara A."/>
            <person name="Ohji S."/>
            <person name="Ichikawa N."/>
        </authorList>
    </citation>
    <scope>NUCLEOTIDE SEQUENCE [LARGE SCALE GENOMIC DNA]</scope>
    <source>
        <strain evidence="5 6">NBRC 107573</strain>
    </source>
</reference>
<feature type="domain" description="Motility protein B-like N-terminal" evidence="4">
    <location>
        <begin position="22"/>
        <end position="59"/>
    </location>
</feature>
<protein>
    <recommendedName>
        <fullName evidence="4">Motility protein B-like N-terminal domain-containing protein</fullName>
    </recommendedName>
</protein>
<proteinExistence type="predicted"/>
<evidence type="ECO:0000259" key="4">
    <source>
        <dbReference type="Pfam" id="PF13677"/>
    </source>
</evidence>
<evidence type="ECO:0000256" key="2">
    <source>
        <dbReference type="ARBA" id="ARBA00023136"/>
    </source>
</evidence>
<comment type="caution">
    <text evidence="5">The sequence shown here is derived from an EMBL/GenBank/DDBJ whole genome shotgun (WGS) entry which is preliminary data.</text>
</comment>
<dbReference type="Pfam" id="PF13677">
    <property type="entry name" value="MotB_plug"/>
    <property type="match status" value="1"/>
</dbReference>
<evidence type="ECO:0000313" key="5">
    <source>
        <dbReference type="EMBL" id="GEO81931.1"/>
    </source>
</evidence>
<dbReference type="AlphaFoldDB" id="A0A512H909"/>
<dbReference type="RefSeq" id="WP_147163947.1">
    <property type="nucleotide sequence ID" value="NZ_BJZO01000053.1"/>
</dbReference>
<organism evidence="5 6">
    <name type="scientific">Pararhodospirillum oryzae</name>
    <dbReference type="NCBI Taxonomy" id="478448"/>
    <lineage>
        <taxon>Bacteria</taxon>
        <taxon>Pseudomonadati</taxon>
        <taxon>Pseudomonadota</taxon>
        <taxon>Alphaproteobacteria</taxon>
        <taxon>Rhodospirillales</taxon>
        <taxon>Rhodospirillaceae</taxon>
        <taxon>Pararhodospirillum</taxon>
    </lineage>
</organism>
<comment type="subcellular location">
    <subcellularLocation>
        <location evidence="1">Membrane</location>
    </subcellularLocation>
</comment>
<feature type="transmembrane region" description="Helical" evidence="3">
    <location>
        <begin position="28"/>
        <end position="53"/>
    </location>
</feature>
<dbReference type="Proteomes" id="UP000321567">
    <property type="component" value="Unassembled WGS sequence"/>
</dbReference>
<dbReference type="EMBL" id="BJZO01000053">
    <property type="protein sequence ID" value="GEO81931.1"/>
    <property type="molecule type" value="Genomic_DNA"/>
</dbReference>
<keyword evidence="2 3" id="KW-0472">Membrane</keyword>
<accession>A0A512H909</accession>
<name>A0A512H909_9PROT</name>
<dbReference type="GO" id="GO:0016020">
    <property type="term" value="C:membrane"/>
    <property type="evidence" value="ECO:0007669"/>
    <property type="project" value="UniProtKB-SubCell"/>
</dbReference>
<dbReference type="InterPro" id="IPR025713">
    <property type="entry name" value="MotB-like_N_dom"/>
</dbReference>
<gene>
    <name evidence="5" type="ORF">ROR02_20620</name>
</gene>
<keyword evidence="3" id="KW-0812">Transmembrane</keyword>
<evidence type="ECO:0000256" key="1">
    <source>
        <dbReference type="ARBA" id="ARBA00004370"/>
    </source>
</evidence>